<keyword evidence="2" id="KW-0418">Kinase</keyword>
<dbReference type="PANTHER" id="PTHR44329:SF214">
    <property type="entry name" value="PROTEIN KINASE DOMAIN-CONTAINING PROTEIN"/>
    <property type="match status" value="1"/>
</dbReference>
<accession>A0A139A4R7</accession>
<reference evidence="2 3" key="1">
    <citation type="journal article" date="2015" name="Genome Biol. Evol.">
        <title>Phylogenomic analyses indicate that early fungi evolved digesting cell walls of algal ancestors of land plants.</title>
        <authorList>
            <person name="Chang Y."/>
            <person name="Wang S."/>
            <person name="Sekimoto S."/>
            <person name="Aerts A.L."/>
            <person name="Choi C."/>
            <person name="Clum A."/>
            <person name="LaButti K.M."/>
            <person name="Lindquist E.A."/>
            <person name="Yee Ngan C."/>
            <person name="Ohm R.A."/>
            <person name="Salamov A.A."/>
            <person name="Grigoriev I.V."/>
            <person name="Spatafora J.W."/>
            <person name="Berbee M.L."/>
        </authorList>
    </citation>
    <scope>NUCLEOTIDE SEQUENCE [LARGE SCALE GENOMIC DNA]</scope>
    <source>
        <strain evidence="2 3">JEL478</strain>
    </source>
</reference>
<feature type="domain" description="Protein kinase" evidence="1">
    <location>
        <begin position="1"/>
        <end position="143"/>
    </location>
</feature>
<dbReference type="SMART" id="SM00220">
    <property type="entry name" value="S_TKc"/>
    <property type="match status" value="1"/>
</dbReference>
<dbReference type="GO" id="GO:0005524">
    <property type="term" value="F:ATP binding"/>
    <property type="evidence" value="ECO:0007669"/>
    <property type="project" value="InterPro"/>
</dbReference>
<dbReference type="InterPro" id="IPR000719">
    <property type="entry name" value="Prot_kinase_dom"/>
</dbReference>
<dbReference type="OMA" id="YHHENHI"/>
<evidence type="ECO:0000259" key="1">
    <source>
        <dbReference type="PROSITE" id="PS50011"/>
    </source>
</evidence>
<dbReference type="STRING" id="1344416.A0A139A4R7"/>
<evidence type="ECO:0000313" key="3">
    <source>
        <dbReference type="Proteomes" id="UP000070544"/>
    </source>
</evidence>
<dbReference type="AlphaFoldDB" id="A0A139A4R7"/>
<dbReference type="SUPFAM" id="SSF56112">
    <property type="entry name" value="Protein kinase-like (PK-like)"/>
    <property type="match status" value="1"/>
</dbReference>
<keyword evidence="3" id="KW-1185">Reference proteome</keyword>
<feature type="non-terminal residue" evidence="2">
    <location>
        <position position="1"/>
    </location>
</feature>
<dbReference type="Pfam" id="PF00069">
    <property type="entry name" value="Pkinase"/>
    <property type="match status" value="1"/>
</dbReference>
<dbReference type="InterPro" id="IPR051681">
    <property type="entry name" value="Ser/Thr_Kinases-Pseudokinases"/>
</dbReference>
<dbReference type="PROSITE" id="PS50011">
    <property type="entry name" value="PROTEIN_KINASE_DOM"/>
    <property type="match status" value="1"/>
</dbReference>
<proteinExistence type="predicted"/>
<dbReference type="EMBL" id="KQ965796">
    <property type="protein sequence ID" value="KXS11802.1"/>
    <property type="molecule type" value="Genomic_DNA"/>
</dbReference>
<dbReference type="InterPro" id="IPR011009">
    <property type="entry name" value="Kinase-like_dom_sf"/>
</dbReference>
<dbReference type="OrthoDB" id="4062651at2759"/>
<name>A0A139A4R7_GONPJ</name>
<organism evidence="2 3">
    <name type="scientific">Gonapodya prolifera (strain JEL478)</name>
    <name type="common">Monoblepharis prolifera</name>
    <dbReference type="NCBI Taxonomy" id="1344416"/>
    <lineage>
        <taxon>Eukaryota</taxon>
        <taxon>Fungi</taxon>
        <taxon>Fungi incertae sedis</taxon>
        <taxon>Chytridiomycota</taxon>
        <taxon>Chytridiomycota incertae sedis</taxon>
        <taxon>Monoblepharidomycetes</taxon>
        <taxon>Monoblepharidales</taxon>
        <taxon>Gonapodyaceae</taxon>
        <taxon>Gonapodya</taxon>
    </lineage>
</organism>
<keyword evidence="2" id="KW-0808">Transferase</keyword>
<dbReference type="Proteomes" id="UP000070544">
    <property type="component" value="Unassembled WGS sequence"/>
</dbReference>
<sequence length="143" mass="15988">PHVLPFYGVSRKGGKIFFVSPYAENGNARTYLEKLKSEGASELFDIARGLKYHHENHILHLDVKPENALVDKLHQAMVTNFGTCLIHVLEGSDRGVGTKGYMAPERLRGEIRTEKADVFAFGISLFEVRNCLACHSTIFDAKL</sequence>
<protein>
    <submittedName>
        <fullName evidence="2">Kinase-like protein</fullName>
    </submittedName>
</protein>
<dbReference type="GO" id="GO:0004674">
    <property type="term" value="F:protein serine/threonine kinase activity"/>
    <property type="evidence" value="ECO:0007669"/>
    <property type="project" value="TreeGrafter"/>
</dbReference>
<dbReference type="PANTHER" id="PTHR44329">
    <property type="entry name" value="SERINE/THREONINE-PROTEIN KINASE TNNI3K-RELATED"/>
    <property type="match status" value="1"/>
</dbReference>
<dbReference type="Gene3D" id="1.10.510.10">
    <property type="entry name" value="Transferase(Phosphotransferase) domain 1"/>
    <property type="match status" value="1"/>
</dbReference>
<gene>
    <name evidence="2" type="ORF">M427DRAFT_102054</name>
</gene>
<evidence type="ECO:0000313" key="2">
    <source>
        <dbReference type="EMBL" id="KXS11802.1"/>
    </source>
</evidence>